<accession>A0AAN8G5F5</accession>
<dbReference type="AlphaFoldDB" id="A0AAN8G5F5"/>
<gene>
    <name evidence="1" type="ORF">GCK32_004897</name>
</gene>
<reference evidence="1 2" key="1">
    <citation type="submission" date="2019-10" db="EMBL/GenBank/DDBJ databases">
        <title>Assembly and Annotation for the nematode Trichostrongylus colubriformis.</title>
        <authorList>
            <person name="Martin J."/>
        </authorList>
    </citation>
    <scope>NUCLEOTIDE SEQUENCE [LARGE SCALE GENOMIC DNA]</scope>
    <source>
        <strain evidence="1">G859</strain>
        <tissue evidence="1">Whole worm</tissue>
    </source>
</reference>
<evidence type="ECO:0000313" key="2">
    <source>
        <dbReference type="Proteomes" id="UP001331761"/>
    </source>
</evidence>
<protein>
    <recommendedName>
        <fullName evidence="3">ATP-dependent DNA helicase</fullName>
    </recommendedName>
</protein>
<name>A0AAN8G5F5_TRICO</name>
<dbReference type="PANTHER" id="PTHR10492">
    <property type="match status" value="1"/>
</dbReference>
<dbReference type="PANTHER" id="PTHR10492:SF57">
    <property type="entry name" value="ATP-DEPENDENT DNA HELICASE"/>
    <property type="match status" value="1"/>
</dbReference>
<evidence type="ECO:0008006" key="3">
    <source>
        <dbReference type="Google" id="ProtNLM"/>
    </source>
</evidence>
<organism evidence="1 2">
    <name type="scientific">Trichostrongylus colubriformis</name>
    <name type="common">Black scour worm</name>
    <dbReference type="NCBI Taxonomy" id="6319"/>
    <lineage>
        <taxon>Eukaryota</taxon>
        <taxon>Metazoa</taxon>
        <taxon>Ecdysozoa</taxon>
        <taxon>Nematoda</taxon>
        <taxon>Chromadorea</taxon>
        <taxon>Rhabditida</taxon>
        <taxon>Rhabditina</taxon>
        <taxon>Rhabditomorpha</taxon>
        <taxon>Strongyloidea</taxon>
        <taxon>Trichostrongylidae</taxon>
        <taxon>Trichostrongylus</taxon>
    </lineage>
</organism>
<comment type="caution">
    <text evidence="1">The sequence shown here is derived from an EMBL/GenBank/DDBJ whole genome shotgun (WGS) entry which is preliminary data.</text>
</comment>
<sequence>MRDAGSDWRQYESKRRWKRLSRTPFKNDNGDCNDADDCVQVPEEMMCHSDIVTEIFGLTINPNSTSELCESAILAPKNFYVQCLNAALDRLYAERPHDERTHKSIDEAIYPEGQGEQLFQQEYLNSLTPTGTPLHELRLTKGAIVMLAKISM</sequence>
<proteinExistence type="predicted"/>
<evidence type="ECO:0000313" key="1">
    <source>
        <dbReference type="EMBL" id="KAK5986315.1"/>
    </source>
</evidence>
<dbReference type="EMBL" id="WIXE01000727">
    <property type="protein sequence ID" value="KAK5986315.1"/>
    <property type="molecule type" value="Genomic_DNA"/>
</dbReference>
<keyword evidence="2" id="KW-1185">Reference proteome</keyword>
<dbReference type="Proteomes" id="UP001331761">
    <property type="component" value="Unassembled WGS sequence"/>
</dbReference>